<dbReference type="SUPFAM" id="SSF53448">
    <property type="entry name" value="Nucleotide-diphospho-sugar transferases"/>
    <property type="match status" value="1"/>
</dbReference>
<dbReference type="Pfam" id="PF03552">
    <property type="entry name" value="Cellulose_synt"/>
    <property type="match status" value="2"/>
</dbReference>
<gene>
    <name evidence="9" type="ORF">IQ266_08690</name>
</gene>
<keyword evidence="2" id="KW-0328">Glycosyltransferase</keyword>
<keyword evidence="4 8" id="KW-0812">Transmembrane</keyword>
<comment type="caution">
    <text evidence="9">The sequence shown here is derived from an EMBL/GenBank/DDBJ whole genome shotgun (WGS) entry which is preliminary data.</text>
</comment>
<evidence type="ECO:0000313" key="9">
    <source>
        <dbReference type="EMBL" id="MBE9029803.1"/>
    </source>
</evidence>
<feature type="transmembrane region" description="Helical" evidence="8">
    <location>
        <begin position="593"/>
        <end position="616"/>
    </location>
</feature>
<dbReference type="CDD" id="cd06421">
    <property type="entry name" value="CESA_CelA_like"/>
    <property type="match status" value="1"/>
</dbReference>
<dbReference type="PANTHER" id="PTHR43867">
    <property type="entry name" value="CELLULOSE SYNTHASE CATALYTIC SUBUNIT A [UDP-FORMING]"/>
    <property type="match status" value="1"/>
</dbReference>
<dbReference type="Proteomes" id="UP000625316">
    <property type="component" value="Unassembled WGS sequence"/>
</dbReference>
<feature type="transmembrane region" description="Helical" evidence="8">
    <location>
        <begin position="493"/>
        <end position="514"/>
    </location>
</feature>
<keyword evidence="6 8" id="KW-0472">Membrane</keyword>
<feature type="transmembrane region" description="Helical" evidence="8">
    <location>
        <begin position="526"/>
        <end position="548"/>
    </location>
</feature>
<evidence type="ECO:0000256" key="6">
    <source>
        <dbReference type="ARBA" id="ARBA00023136"/>
    </source>
</evidence>
<dbReference type="GO" id="GO:0005886">
    <property type="term" value="C:plasma membrane"/>
    <property type="evidence" value="ECO:0007669"/>
    <property type="project" value="TreeGrafter"/>
</dbReference>
<evidence type="ECO:0000256" key="7">
    <source>
        <dbReference type="SAM" id="Coils"/>
    </source>
</evidence>
<evidence type="ECO:0000256" key="3">
    <source>
        <dbReference type="ARBA" id="ARBA00022679"/>
    </source>
</evidence>
<proteinExistence type="predicted"/>
<sequence length="674" mass="76820">MTSILLHSPTSFSGNHQSRLKRNTLLFRYFAEINLVLGVWYLHWRIFHSLNFQALWLAVPLLIAEVYSYFSGLLFVIGLWRPIERQTQSLDALMPSLPLADYPTIDVFVTCYNEPLEIIEQTTRAALKLRYPIDKLRVYVLDDGNSVAVQDLVHRINRELKQSRSMQNWKQRLLKKLTDDKMQLHQLESLADDLPPIEELLAQAPVGPQAQPASTLIYVIEQLLKASSQSEQTLSAQLQRQKQQLIESIAQTEQALQNMQRCRYIARPKPRDRAHHAKAGNINYALFCGDTDGEFIITLDADHVLKAQFLQRVLPYFFTFNLEFGKYISNRVAFVQTPQDFHNLPADDPFGHGAHLFYGPIQQGKDGLNAAFYTGTNAILRREALMSVGIKKFSRKLRRNHEYLEEFELIGALATNSITEDMNTAMHLHANGWQSVYHHELLAEGLAPDDLGATLKQRLRWAQGTIQVLLRDNPLTLKGLTLWQRLQYFQTMYSYFSGFATLVYLIAPLVYFFAGTSAVEVAGASFALHFLPVFLCNRVTFLIAAWGIPLREIWRAEQYAIALFPVFIQAVLSVITGQSLSFQVTPKQRQSGVYVKLVIPQLVIFCLTLGGILWSGYRFTQGQLANPWVYGINSLWGFYNVCVLWSILRAAIWQPPTPPPKPSTKVASRSLTRV</sequence>
<feature type="coiled-coil region" evidence="7">
    <location>
        <begin position="235"/>
        <end position="262"/>
    </location>
</feature>
<dbReference type="GO" id="GO:0030244">
    <property type="term" value="P:cellulose biosynthetic process"/>
    <property type="evidence" value="ECO:0007669"/>
    <property type="project" value="InterPro"/>
</dbReference>
<dbReference type="GO" id="GO:0012505">
    <property type="term" value="C:endomembrane system"/>
    <property type="evidence" value="ECO:0007669"/>
    <property type="project" value="UniProtKB-SubCell"/>
</dbReference>
<feature type="transmembrane region" description="Helical" evidence="8">
    <location>
        <begin position="25"/>
        <end position="43"/>
    </location>
</feature>
<accession>A0A928VJJ9</accession>
<evidence type="ECO:0000256" key="1">
    <source>
        <dbReference type="ARBA" id="ARBA00004127"/>
    </source>
</evidence>
<dbReference type="EMBL" id="JADEXQ010000022">
    <property type="protein sequence ID" value="MBE9029803.1"/>
    <property type="molecule type" value="Genomic_DNA"/>
</dbReference>
<protein>
    <submittedName>
        <fullName evidence="9">Glycosyltransferase</fullName>
    </submittedName>
</protein>
<dbReference type="GO" id="GO:0016760">
    <property type="term" value="F:cellulose synthase (UDP-forming) activity"/>
    <property type="evidence" value="ECO:0007669"/>
    <property type="project" value="InterPro"/>
</dbReference>
<dbReference type="InterPro" id="IPR050321">
    <property type="entry name" value="Glycosyltr_2/OpgH_subfam"/>
</dbReference>
<comment type="subcellular location">
    <subcellularLocation>
        <location evidence="1">Endomembrane system</location>
        <topology evidence="1">Multi-pass membrane protein</topology>
    </subcellularLocation>
</comment>
<organism evidence="9 10">
    <name type="scientific">Romeriopsis navalis LEGE 11480</name>
    <dbReference type="NCBI Taxonomy" id="2777977"/>
    <lineage>
        <taxon>Bacteria</taxon>
        <taxon>Bacillati</taxon>
        <taxon>Cyanobacteriota</taxon>
        <taxon>Cyanophyceae</taxon>
        <taxon>Leptolyngbyales</taxon>
        <taxon>Leptolyngbyaceae</taxon>
        <taxon>Romeriopsis</taxon>
        <taxon>Romeriopsis navalis</taxon>
    </lineage>
</organism>
<dbReference type="AlphaFoldDB" id="A0A928VJJ9"/>
<reference evidence="9" key="1">
    <citation type="submission" date="2020-10" db="EMBL/GenBank/DDBJ databases">
        <authorList>
            <person name="Castelo-Branco R."/>
            <person name="Eusebio N."/>
            <person name="Adriana R."/>
            <person name="Vieira A."/>
            <person name="Brugerolle De Fraissinette N."/>
            <person name="Rezende De Castro R."/>
            <person name="Schneider M.P."/>
            <person name="Vasconcelos V."/>
            <person name="Leao P.N."/>
        </authorList>
    </citation>
    <scope>NUCLEOTIDE SEQUENCE</scope>
    <source>
        <strain evidence="9">LEGE 11480</strain>
    </source>
</reference>
<keyword evidence="7" id="KW-0175">Coiled coil</keyword>
<dbReference type="PANTHER" id="PTHR43867:SF2">
    <property type="entry name" value="CELLULOSE SYNTHASE CATALYTIC SUBUNIT A [UDP-FORMING]"/>
    <property type="match status" value="1"/>
</dbReference>
<feature type="transmembrane region" description="Helical" evidence="8">
    <location>
        <begin position="628"/>
        <end position="652"/>
    </location>
</feature>
<dbReference type="Gene3D" id="3.90.550.10">
    <property type="entry name" value="Spore Coat Polysaccharide Biosynthesis Protein SpsA, Chain A"/>
    <property type="match status" value="2"/>
</dbReference>
<feature type="transmembrane region" description="Helical" evidence="8">
    <location>
        <begin position="55"/>
        <end position="80"/>
    </location>
</feature>
<evidence type="ECO:0000313" key="10">
    <source>
        <dbReference type="Proteomes" id="UP000625316"/>
    </source>
</evidence>
<evidence type="ECO:0000256" key="5">
    <source>
        <dbReference type="ARBA" id="ARBA00022989"/>
    </source>
</evidence>
<feature type="transmembrane region" description="Helical" evidence="8">
    <location>
        <begin position="560"/>
        <end position="581"/>
    </location>
</feature>
<evidence type="ECO:0000256" key="4">
    <source>
        <dbReference type="ARBA" id="ARBA00022692"/>
    </source>
</evidence>
<keyword evidence="3" id="KW-0808">Transferase</keyword>
<dbReference type="InterPro" id="IPR029044">
    <property type="entry name" value="Nucleotide-diphossugar_trans"/>
</dbReference>
<evidence type="ECO:0000256" key="2">
    <source>
        <dbReference type="ARBA" id="ARBA00022676"/>
    </source>
</evidence>
<dbReference type="InterPro" id="IPR005150">
    <property type="entry name" value="Cellulose_synth"/>
</dbReference>
<evidence type="ECO:0000256" key="8">
    <source>
        <dbReference type="SAM" id="Phobius"/>
    </source>
</evidence>
<dbReference type="RefSeq" id="WP_264324620.1">
    <property type="nucleotide sequence ID" value="NZ_JADEXQ010000022.1"/>
</dbReference>
<keyword evidence="5 8" id="KW-1133">Transmembrane helix</keyword>
<name>A0A928VJJ9_9CYAN</name>
<keyword evidence="10" id="KW-1185">Reference proteome</keyword>